<dbReference type="RefSeq" id="WP_187685024.1">
    <property type="nucleotide sequence ID" value="NZ_AP023396.1"/>
</dbReference>
<dbReference type="Gene3D" id="3.30.1390.10">
    <property type="match status" value="1"/>
</dbReference>
<sequence>MFDNRRLERIERKLDLIMRHLQITDPDAPRHMSSTVAPGEGFHNAEIDELLAQGKKIQAIKVYRDLHPELGLKQAKDAIEARERRYF</sequence>
<dbReference type="InterPro" id="IPR014719">
    <property type="entry name" value="Ribosomal_bL12_C/ClpS-like"/>
</dbReference>
<proteinExistence type="predicted"/>
<dbReference type="KEGG" id="nwl:NWFMUON74_60240"/>
<dbReference type="EMBL" id="AP023396">
    <property type="protein sequence ID" value="BCK58252.1"/>
    <property type="molecule type" value="Genomic_DNA"/>
</dbReference>
<dbReference type="GeneID" id="80350443"/>
<keyword evidence="2" id="KW-1185">Reference proteome</keyword>
<dbReference type="AlphaFoldDB" id="A0A7G1KSX1"/>
<evidence type="ECO:0000313" key="1">
    <source>
        <dbReference type="EMBL" id="BCK58252.1"/>
    </source>
</evidence>
<reference evidence="1 2" key="1">
    <citation type="submission" date="2020-08" db="EMBL/GenBank/DDBJ databases">
        <title>Genome Sequencing of Nocardia wallacei strain FMUON74 and assembly.</title>
        <authorList>
            <person name="Toyokawa M."/>
            <person name="Uesaka K."/>
        </authorList>
    </citation>
    <scope>NUCLEOTIDE SEQUENCE [LARGE SCALE GENOMIC DNA]</scope>
    <source>
        <strain evidence="1 2">FMUON74</strain>
    </source>
</reference>
<accession>A0A7G1KSX1</accession>
<organism evidence="1 2">
    <name type="scientific">Nocardia wallacei</name>
    <dbReference type="NCBI Taxonomy" id="480035"/>
    <lineage>
        <taxon>Bacteria</taxon>
        <taxon>Bacillati</taxon>
        <taxon>Actinomycetota</taxon>
        <taxon>Actinomycetes</taxon>
        <taxon>Mycobacteriales</taxon>
        <taxon>Nocardiaceae</taxon>
        <taxon>Nocardia</taxon>
    </lineage>
</organism>
<name>A0A7G1KSX1_9NOCA</name>
<evidence type="ECO:0000313" key="2">
    <source>
        <dbReference type="Proteomes" id="UP000516173"/>
    </source>
</evidence>
<dbReference type="Proteomes" id="UP000516173">
    <property type="component" value="Chromosome"/>
</dbReference>
<protein>
    <recommendedName>
        <fullName evidence="3">Ribosomal protein L7/L12 C-terminal domain-containing protein</fullName>
    </recommendedName>
</protein>
<evidence type="ECO:0008006" key="3">
    <source>
        <dbReference type="Google" id="ProtNLM"/>
    </source>
</evidence>
<gene>
    <name evidence="1" type="ORF">NWFMUON74_60240</name>
</gene>